<keyword evidence="6" id="KW-0479">Metal-binding</keyword>
<comment type="catalytic activity">
    <reaction evidence="11">
        <text>a 1,2-diacyl-sn-glycerol + ATP = a 1,2-diacyl-sn-glycero-3-phosphate + ADP + H(+)</text>
        <dbReference type="Rhea" id="RHEA:10272"/>
        <dbReference type="ChEBI" id="CHEBI:15378"/>
        <dbReference type="ChEBI" id="CHEBI:17815"/>
        <dbReference type="ChEBI" id="CHEBI:30616"/>
        <dbReference type="ChEBI" id="CHEBI:58608"/>
        <dbReference type="ChEBI" id="CHEBI:456216"/>
        <dbReference type="EC" id="2.7.1.107"/>
    </reaction>
</comment>
<keyword evidence="6" id="KW-0863">Zinc-finger</keyword>
<dbReference type="PROSITE" id="PS50146">
    <property type="entry name" value="DAGK"/>
    <property type="match status" value="1"/>
</dbReference>
<protein>
    <recommendedName>
        <fullName evidence="11">Diacylglycerol kinase</fullName>
        <shortName evidence="11">DAG kinase</shortName>
        <ecNumber evidence="11">2.7.1.107</ecNumber>
    </recommendedName>
</protein>
<keyword evidence="8 11" id="KW-0067">ATP-binding</keyword>
<dbReference type="EC" id="2.7.1.107" evidence="11"/>
<dbReference type="EMBL" id="JASSZA010000003">
    <property type="protein sequence ID" value="KAK2115172.1"/>
    <property type="molecule type" value="Genomic_DNA"/>
</dbReference>
<evidence type="ECO:0000256" key="8">
    <source>
        <dbReference type="ARBA" id="ARBA00022840"/>
    </source>
</evidence>
<evidence type="ECO:0000256" key="6">
    <source>
        <dbReference type="ARBA" id="ARBA00022771"/>
    </source>
</evidence>
<dbReference type="Proteomes" id="UP001266305">
    <property type="component" value="Unassembled WGS sequence"/>
</dbReference>
<comment type="similarity">
    <text evidence="3 11">Belongs to the eukaryotic diacylglycerol kinase family.</text>
</comment>
<dbReference type="SMART" id="SM00045">
    <property type="entry name" value="DAGKa"/>
    <property type="match status" value="1"/>
</dbReference>
<dbReference type="Gene3D" id="3.40.50.10330">
    <property type="entry name" value="Probable inorganic polyphosphate/atp-NAD kinase, domain 1"/>
    <property type="match status" value="1"/>
</dbReference>
<comment type="pathway">
    <text evidence="2">Lipid metabolism; glycerolipid metabolism.</text>
</comment>
<evidence type="ECO:0000313" key="13">
    <source>
        <dbReference type="EMBL" id="KAK2115172.1"/>
    </source>
</evidence>
<evidence type="ECO:0000256" key="5">
    <source>
        <dbReference type="ARBA" id="ARBA00022741"/>
    </source>
</evidence>
<dbReference type="Pfam" id="PF00781">
    <property type="entry name" value="DAGK_cat"/>
    <property type="match status" value="1"/>
</dbReference>
<dbReference type="InterPro" id="IPR001206">
    <property type="entry name" value="Diacylglycerol_kinase_cat_dom"/>
</dbReference>
<dbReference type="InterPro" id="IPR016064">
    <property type="entry name" value="NAD/diacylglycerol_kinase_sf"/>
</dbReference>
<keyword evidence="6" id="KW-0862">Zinc</keyword>
<evidence type="ECO:0000256" key="2">
    <source>
        <dbReference type="ARBA" id="ARBA00005175"/>
    </source>
</evidence>
<evidence type="ECO:0000256" key="3">
    <source>
        <dbReference type="ARBA" id="ARBA00009280"/>
    </source>
</evidence>
<keyword evidence="9" id="KW-0472">Membrane</keyword>
<keyword evidence="14" id="KW-1185">Reference proteome</keyword>
<evidence type="ECO:0000256" key="1">
    <source>
        <dbReference type="ARBA" id="ARBA00004370"/>
    </source>
</evidence>
<evidence type="ECO:0000256" key="9">
    <source>
        <dbReference type="ARBA" id="ARBA00023136"/>
    </source>
</evidence>
<keyword evidence="7 11" id="KW-0418">Kinase</keyword>
<dbReference type="InterPro" id="IPR017438">
    <property type="entry name" value="ATP-NAD_kinase_N"/>
</dbReference>
<dbReference type="Gene3D" id="2.60.200.40">
    <property type="match status" value="1"/>
</dbReference>
<keyword evidence="5 11" id="KW-0547">Nucleotide-binding</keyword>
<evidence type="ECO:0000256" key="10">
    <source>
        <dbReference type="ARBA" id="ARBA00023371"/>
    </source>
</evidence>
<dbReference type="SMART" id="SM00046">
    <property type="entry name" value="DAGKc"/>
    <property type="match status" value="1"/>
</dbReference>
<gene>
    <name evidence="13" type="ORF">P7K49_005798</name>
</gene>
<name>A0ABQ9W0K1_SAGOE</name>
<reference evidence="13 14" key="1">
    <citation type="submission" date="2023-05" db="EMBL/GenBank/DDBJ databases">
        <title>B98-5 Cell Line De Novo Hybrid Assembly: An Optical Mapping Approach.</title>
        <authorList>
            <person name="Kananen K."/>
            <person name="Auerbach J.A."/>
            <person name="Kautto E."/>
            <person name="Blachly J.S."/>
        </authorList>
    </citation>
    <scope>NUCLEOTIDE SEQUENCE [LARGE SCALE GENOMIC DNA]</scope>
    <source>
        <strain evidence="13">B95-8</strain>
        <tissue evidence="13">Cell line</tissue>
    </source>
</reference>
<evidence type="ECO:0000313" key="14">
    <source>
        <dbReference type="Proteomes" id="UP001266305"/>
    </source>
</evidence>
<comment type="subcellular location">
    <subcellularLocation>
        <location evidence="1">Membrane</location>
    </subcellularLocation>
</comment>
<proteinExistence type="inferred from homology"/>
<keyword evidence="4 11" id="KW-0808">Transferase</keyword>
<dbReference type="SUPFAM" id="SSF111331">
    <property type="entry name" value="NAD kinase/diacylglycerol kinase-like"/>
    <property type="match status" value="1"/>
</dbReference>
<organism evidence="13 14">
    <name type="scientific">Saguinus oedipus</name>
    <name type="common">Cotton-top tamarin</name>
    <name type="synonym">Oedipomidas oedipus</name>
    <dbReference type="NCBI Taxonomy" id="9490"/>
    <lineage>
        <taxon>Eukaryota</taxon>
        <taxon>Metazoa</taxon>
        <taxon>Chordata</taxon>
        <taxon>Craniata</taxon>
        <taxon>Vertebrata</taxon>
        <taxon>Euteleostomi</taxon>
        <taxon>Mammalia</taxon>
        <taxon>Eutheria</taxon>
        <taxon>Euarchontoglires</taxon>
        <taxon>Primates</taxon>
        <taxon>Haplorrhini</taxon>
        <taxon>Platyrrhini</taxon>
        <taxon>Cebidae</taxon>
        <taxon>Callitrichinae</taxon>
        <taxon>Saguinus</taxon>
    </lineage>
</organism>
<comment type="caution">
    <text evidence="13">The sequence shown here is derived from an EMBL/GenBank/DDBJ whole genome shotgun (WGS) entry which is preliminary data.</text>
</comment>
<accession>A0ABQ9W0K1</accession>
<comment type="catalytic activity">
    <reaction evidence="10">
        <text>1,2-di-(9Z-octadecenoyl)-sn-glycerol + ATP = 1,2-di-(9Z-octadecenoyl)-sn-glycero-3-phosphate + ADP + H(+)</text>
        <dbReference type="Rhea" id="RHEA:40327"/>
        <dbReference type="ChEBI" id="CHEBI:15378"/>
        <dbReference type="ChEBI" id="CHEBI:30616"/>
        <dbReference type="ChEBI" id="CHEBI:52333"/>
        <dbReference type="ChEBI" id="CHEBI:74546"/>
        <dbReference type="ChEBI" id="CHEBI:456216"/>
    </reaction>
    <physiologicalReaction direction="left-to-right" evidence="10">
        <dbReference type="Rhea" id="RHEA:40328"/>
    </physiologicalReaction>
</comment>
<dbReference type="InterPro" id="IPR037607">
    <property type="entry name" value="DGK"/>
</dbReference>
<dbReference type="PANTHER" id="PTHR11255">
    <property type="entry name" value="DIACYLGLYCEROL KINASE"/>
    <property type="match status" value="1"/>
</dbReference>
<evidence type="ECO:0000256" key="11">
    <source>
        <dbReference type="RuleBase" id="RU361128"/>
    </source>
</evidence>
<sequence>MGGGARPTEEQEPGTSHRAFIAGSASAHPAPEGSCEDLQVCATGPPGGTLGLKQCQAECHVYFQPGFTGCMAQAGMVCSHSVRWTGPRPLCWERQAASNEHSRLPPDSRPLLVFVNPKSGGLKGRDLLCSFRKLLNPHQVFDLTNGGPLPGLHVFSQVPCFRVLVCGGDGTVGWVLGALEETRHRLACPEPSVAILPLGTGNDLGRVLRWGAGYSGEDPYSVLLSVDEADAVLMDRWTILLDAHEAGSAENGTADAEPPKRYSLPGPGTLPSWVLGLLLERPLPCLCLPAGGKEPDYLLGSSGSLLRAAGPWEMNACPQIVQMSNYCGIGIDAELSLDFHQAREEEPGKFTSRYWSHRGCSLFPQVPQSRATTWEGVHLQLPQQGQAEGPEPRGCLRRAGPPGDGRCVPCCRLHNKGVYVRVGLQKISHSRGLHKEIRLQVEQQEVELPSIEGLIFINIPSWGSGADLWGSDSDARFEKPRMDDGLLEVVGVTGVVHMGQVQGGLRSGIRIAQGSYFRVTLLKATPVQVDGEPWIQAPGHMIISAAGPKVHGVKLESQGRWAGPGGLWEWLVVPRGCIMACCPWPGSSLAPGGCLPQEGCAGG</sequence>
<evidence type="ECO:0000256" key="4">
    <source>
        <dbReference type="ARBA" id="ARBA00022679"/>
    </source>
</evidence>
<evidence type="ECO:0000259" key="12">
    <source>
        <dbReference type="PROSITE" id="PS50146"/>
    </source>
</evidence>
<evidence type="ECO:0000256" key="7">
    <source>
        <dbReference type="ARBA" id="ARBA00022777"/>
    </source>
</evidence>
<feature type="domain" description="DAGKc" evidence="12">
    <location>
        <begin position="106"/>
        <end position="243"/>
    </location>
</feature>
<dbReference type="InterPro" id="IPR000756">
    <property type="entry name" value="Diacylglycerol_kin_accessory"/>
</dbReference>
<dbReference type="Pfam" id="PF00609">
    <property type="entry name" value="DAGK_acc"/>
    <property type="match status" value="2"/>
</dbReference>
<dbReference type="PANTHER" id="PTHR11255:SF54">
    <property type="entry name" value="DIACYLGLYCEROL KINASE THETA"/>
    <property type="match status" value="1"/>
</dbReference>